<dbReference type="KEGG" id="cko:CKO_01153"/>
<dbReference type="AlphaFoldDB" id="A8AFN0"/>
<keyword evidence="2" id="KW-1185">Reference proteome</keyword>
<sequence>MMRLGASNQWCRSDSCYVNSSRTFLAVLNFELNVLAFSQGFEAVTLDSGEVYEHIFAAISRSNEAKTFRLVEPLNLTFNLCHLQNSLECFLRPQA</sequence>
<name>A8AFN0_CITK8</name>
<evidence type="ECO:0000313" key="2">
    <source>
        <dbReference type="Proteomes" id="UP000008148"/>
    </source>
</evidence>
<gene>
    <name evidence="1" type="ordered locus">CKO_01153</name>
</gene>
<dbReference type="Proteomes" id="UP000008148">
    <property type="component" value="Chromosome"/>
</dbReference>
<accession>A8AFN0</accession>
<dbReference type="HOGENOM" id="CLU_187377_0_0_6"/>
<protein>
    <submittedName>
        <fullName evidence="1">Uncharacterized protein</fullName>
    </submittedName>
</protein>
<evidence type="ECO:0000313" key="1">
    <source>
        <dbReference type="EMBL" id="ABV12294.1"/>
    </source>
</evidence>
<organism evidence="1 2">
    <name type="scientific">Citrobacter koseri (strain ATCC BAA-895 / CDC 4225-83 / SGSC4696)</name>
    <dbReference type="NCBI Taxonomy" id="290338"/>
    <lineage>
        <taxon>Bacteria</taxon>
        <taxon>Pseudomonadati</taxon>
        <taxon>Pseudomonadota</taxon>
        <taxon>Gammaproteobacteria</taxon>
        <taxon>Enterobacterales</taxon>
        <taxon>Enterobacteriaceae</taxon>
        <taxon>Citrobacter</taxon>
    </lineage>
</organism>
<proteinExistence type="predicted"/>
<reference evidence="1 2" key="1">
    <citation type="submission" date="2007-08" db="EMBL/GenBank/DDBJ databases">
        <authorList>
            <consortium name="The Citrobacter koseri Genome Sequencing Project"/>
            <person name="McClelland M."/>
            <person name="Sanderson E.K."/>
            <person name="Porwollik S."/>
            <person name="Spieth J."/>
            <person name="Clifton W.S."/>
            <person name="Latreille P."/>
            <person name="Courtney L."/>
            <person name="Wang C."/>
            <person name="Pepin K."/>
            <person name="Bhonagiri V."/>
            <person name="Nash W."/>
            <person name="Johnson M."/>
            <person name="Thiruvilangam P."/>
            <person name="Wilson R."/>
        </authorList>
    </citation>
    <scope>NUCLEOTIDE SEQUENCE [LARGE SCALE GENOMIC DNA]</scope>
    <source>
        <strain evidence="2">ATCC BAA-895 / CDC 4225-83 / SGSC4696</strain>
    </source>
</reference>
<dbReference type="EMBL" id="CP000822">
    <property type="protein sequence ID" value="ABV12294.1"/>
    <property type="molecule type" value="Genomic_DNA"/>
</dbReference>